<sequence length="80" mass="8653">MEAIRARSHTATGARHPPQPVRRVVAARCLRGVITRLSDNIEDPVLRTAVKLGGTLSSKDHKVAYVHLCLLCKAAADLPC</sequence>
<organism evidence="2 3">
    <name type="scientific">Haematococcus lacustris</name>
    <name type="common">Green alga</name>
    <name type="synonym">Haematococcus pluvialis</name>
    <dbReference type="NCBI Taxonomy" id="44745"/>
    <lineage>
        <taxon>Eukaryota</taxon>
        <taxon>Viridiplantae</taxon>
        <taxon>Chlorophyta</taxon>
        <taxon>core chlorophytes</taxon>
        <taxon>Chlorophyceae</taxon>
        <taxon>CS clade</taxon>
        <taxon>Chlamydomonadales</taxon>
        <taxon>Haematococcaceae</taxon>
        <taxon>Haematococcus</taxon>
    </lineage>
</organism>
<evidence type="ECO:0000313" key="2">
    <source>
        <dbReference type="EMBL" id="GFH11226.1"/>
    </source>
</evidence>
<proteinExistence type="predicted"/>
<dbReference type="Proteomes" id="UP000485058">
    <property type="component" value="Unassembled WGS sequence"/>
</dbReference>
<name>A0A699YVZ4_HAELA</name>
<comment type="caution">
    <text evidence="2">The sequence shown here is derived from an EMBL/GenBank/DDBJ whole genome shotgun (WGS) entry which is preliminary data.</text>
</comment>
<dbReference type="EMBL" id="BLLF01000385">
    <property type="protein sequence ID" value="GFH11226.1"/>
    <property type="molecule type" value="Genomic_DNA"/>
</dbReference>
<reference evidence="2 3" key="1">
    <citation type="submission" date="2020-02" db="EMBL/GenBank/DDBJ databases">
        <title>Draft genome sequence of Haematococcus lacustris strain NIES-144.</title>
        <authorList>
            <person name="Morimoto D."/>
            <person name="Nakagawa S."/>
            <person name="Yoshida T."/>
            <person name="Sawayama S."/>
        </authorList>
    </citation>
    <scope>NUCLEOTIDE SEQUENCE [LARGE SCALE GENOMIC DNA]</scope>
    <source>
        <strain evidence="2 3">NIES-144</strain>
    </source>
</reference>
<evidence type="ECO:0000256" key="1">
    <source>
        <dbReference type="SAM" id="MobiDB-lite"/>
    </source>
</evidence>
<feature type="region of interest" description="Disordered" evidence="1">
    <location>
        <begin position="1"/>
        <end position="20"/>
    </location>
</feature>
<keyword evidence="3" id="KW-1185">Reference proteome</keyword>
<protein>
    <submittedName>
        <fullName evidence="2">Uncharacterized protein</fullName>
    </submittedName>
</protein>
<dbReference type="AlphaFoldDB" id="A0A699YVZ4"/>
<evidence type="ECO:0000313" key="3">
    <source>
        <dbReference type="Proteomes" id="UP000485058"/>
    </source>
</evidence>
<gene>
    <name evidence="2" type="ORF">HaLaN_06695</name>
</gene>
<accession>A0A699YVZ4</accession>